<evidence type="ECO:0000256" key="1">
    <source>
        <dbReference type="SAM" id="MobiDB-lite"/>
    </source>
</evidence>
<evidence type="ECO:0000313" key="2">
    <source>
        <dbReference type="EMBL" id="TDC18910.1"/>
    </source>
</evidence>
<dbReference type="AlphaFoldDB" id="A0A4R4PCP1"/>
<organism evidence="2 3">
    <name type="scientific">Actinomadura bangladeshensis</name>
    <dbReference type="NCBI Taxonomy" id="453573"/>
    <lineage>
        <taxon>Bacteria</taxon>
        <taxon>Bacillati</taxon>
        <taxon>Actinomycetota</taxon>
        <taxon>Actinomycetes</taxon>
        <taxon>Streptosporangiales</taxon>
        <taxon>Thermomonosporaceae</taxon>
        <taxon>Actinomadura</taxon>
    </lineage>
</organism>
<feature type="compositionally biased region" description="Low complexity" evidence="1">
    <location>
        <begin position="16"/>
        <end position="29"/>
    </location>
</feature>
<gene>
    <name evidence="2" type="ORF">E1284_04870</name>
</gene>
<dbReference type="EMBL" id="SMJW01000014">
    <property type="protein sequence ID" value="TDC18910.1"/>
    <property type="molecule type" value="Genomic_DNA"/>
</dbReference>
<protein>
    <submittedName>
        <fullName evidence="2">Uncharacterized protein</fullName>
    </submittedName>
</protein>
<proteinExistence type="predicted"/>
<reference evidence="2 3" key="1">
    <citation type="submission" date="2019-03" db="EMBL/GenBank/DDBJ databases">
        <title>Draft genome sequences of novel Actinobacteria.</title>
        <authorList>
            <person name="Sahin N."/>
            <person name="Ay H."/>
            <person name="Saygin H."/>
        </authorList>
    </citation>
    <scope>NUCLEOTIDE SEQUENCE [LARGE SCALE GENOMIC DNA]</scope>
    <source>
        <strain evidence="2 3">DSM 45347</strain>
    </source>
</reference>
<sequence length="95" mass="10238">MPWNPFRRPARPTPAPASEAAPSRPAWTTLPPPPLTSLRPISDAAFGPTLPTWQNPVLTREPTRLLRPAPPSSLAGGLGTVHRTPAHQSVDVPMR</sequence>
<name>A0A4R4PCP1_9ACTN</name>
<evidence type="ECO:0000313" key="3">
    <source>
        <dbReference type="Proteomes" id="UP000295431"/>
    </source>
</evidence>
<comment type="caution">
    <text evidence="2">The sequence shown here is derived from an EMBL/GenBank/DDBJ whole genome shotgun (WGS) entry which is preliminary data.</text>
</comment>
<keyword evidence="3" id="KW-1185">Reference proteome</keyword>
<dbReference type="Proteomes" id="UP000295431">
    <property type="component" value="Unassembled WGS sequence"/>
</dbReference>
<feature type="non-terminal residue" evidence="2">
    <location>
        <position position="95"/>
    </location>
</feature>
<feature type="region of interest" description="Disordered" evidence="1">
    <location>
        <begin position="1"/>
        <end position="95"/>
    </location>
</feature>
<accession>A0A4R4PCP1</accession>